<evidence type="ECO:0000313" key="2">
    <source>
        <dbReference type="Proteomes" id="UP000299102"/>
    </source>
</evidence>
<evidence type="ECO:0000313" key="1">
    <source>
        <dbReference type="EMBL" id="GBP34071.1"/>
    </source>
</evidence>
<dbReference type="AlphaFoldDB" id="A0A4C1V5K6"/>
<accession>A0A4C1V5K6</accession>
<name>A0A4C1V5K6_EUMVA</name>
<dbReference type="Proteomes" id="UP000299102">
    <property type="component" value="Unassembled WGS sequence"/>
</dbReference>
<keyword evidence="2" id="KW-1185">Reference proteome</keyword>
<organism evidence="1 2">
    <name type="scientific">Eumeta variegata</name>
    <name type="common">Bagworm moth</name>
    <name type="synonym">Eumeta japonica</name>
    <dbReference type="NCBI Taxonomy" id="151549"/>
    <lineage>
        <taxon>Eukaryota</taxon>
        <taxon>Metazoa</taxon>
        <taxon>Ecdysozoa</taxon>
        <taxon>Arthropoda</taxon>
        <taxon>Hexapoda</taxon>
        <taxon>Insecta</taxon>
        <taxon>Pterygota</taxon>
        <taxon>Neoptera</taxon>
        <taxon>Endopterygota</taxon>
        <taxon>Lepidoptera</taxon>
        <taxon>Glossata</taxon>
        <taxon>Ditrysia</taxon>
        <taxon>Tineoidea</taxon>
        <taxon>Psychidae</taxon>
        <taxon>Oiketicinae</taxon>
        <taxon>Eumeta</taxon>
    </lineage>
</organism>
<sequence length="130" mass="14076">MRVVGSVARLYGNAIQMLRFLTDLQDCTAAGQEPITSVLRAASAVFGCRGLRQSNLREHCPSVPRAAPEWAFAKPRYKYCIVGALSPAGSGCETGESVLRSNVTHGPPERTKNRVFVNIEVSDFSTNTCS</sequence>
<protein>
    <submittedName>
        <fullName evidence="1">Uncharacterized protein</fullName>
    </submittedName>
</protein>
<gene>
    <name evidence="1" type="ORF">EVAR_94084_1</name>
</gene>
<reference evidence="1 2" key="1">
    <citation type="journal article" date="2019" name="Commun. Biol.">
        <title>The bagworm genome reveals a unique fibroin gene that provides high tensile strength.</title>
        <authorList>
            <person name="Kono N."/>
            <person name="Nakamura H."/>
            <person name="Ohtoshi R."/>
            <person name="Tomita M."/>
            <person name="Numata K."/>
            <person name="Arakawa K."/>
        </authorList>
    </citation>
    <scope>NUCLEOTIDE SEQUENCE [LARGE SCALE GENOMIC DNA]</scope>
</reference>
<comment type="caution">
    <text evidence="1">The sequence shown here is derived from an EMBL/GenBank/DDBJ whole genome shotgun (WGS) entry which is preliminary data.</text>
</comment>
<dbReference type="EMBL" id="BGZK01000283">
    <property type="protein sequence ID" value="GBP34071.1"/>
    <property type="molecule type" value="Genomic_DNA"/>
</dbReference>
<proteinExistence type="predicted"/>